<dbReference type="NCBIfam" id="TIGR01901">
    <property type="entry name" value="adhes_NPXG"/>
    <property type="match status" value="1"/>
</dbReference>
<comment type="caution">
    <text evidence="2">The sequence shown here is derived from an EMBL/GenBank/DDBJ whole genome shotgun (WGS) entry which is preliminary data.</text>
</comment>
<dbReference type="Gene3D" id="2.160.20.10">
    <property type="entry name" value="Single-stranded right-handed beta-helix, Pectin lyase-like"/>
    <property type="match status" value="3"/>
</dbReference>
<evidence type="ECO:0000313" key="3">
    <source>
        <dbReference type="Proteomes" id="UP000717364"/>
    </source>
</evidence>
<dbReference type="InterPro" id="IPR008638">
    <property type="entry name" value="FhaB/CdiA-like_TPS"/>
</dbReference>
<dbReference type="RefSeq" id="WP_215608707.1">
    <property type="nucleotide sequence ID" value="NZ_JADOES010000014.1"/>
</dbReference>
<reference evidence="2" key="1">
    <citation type="submission" date="2020-11" db="EMBL/GenBank/DDBJ databases">
        <authorList>
            <person name="Konstantinou D."/>
            <person name="Gkelis S."/>
            <person name="Popin R."/>
            <person name="Fewer D."/>
            <person name="Sivonen K."/>
        </authorList>
    </citation>
    <scope>NUCLEOTIDE SEQUENCE</scope>
    <source>
        <strain evidence="2">TAU-MAC 1115</strain>
    </source>
</reference>
<reference evidence="2" key="2">
    <citation type="journal article" date="2021" name="Mar. Drugs">
        <title>Genome Reduction and Secondary Metabolism of the Marine Sponge-Associated Cyanobacterium Leptothoe.</title>
        <authorList>
            <person name="Konstantinou D."/>
            <person name="Popin R.V."/>
            <person name="Fewer D.P."/>
            <person name="Sivonen K."/>
            <person name="Gkelis S."/>
        </authorList>
    </citation>
    <scope>NUCLEOTIDE SEQUENCE</scope>
    <source>
        <strain evidence="2">TAU-MAC 1115</strain>
    </source>
</reference>
<gene>
    <name evidence="2" type="ORF">IXB50_09405</name>
</gene>
<dbReference type="Proteomes" id="UP000717364">
    <property type="component" value="Unassembled WGS sequence"/>
</dbReference>
<dbReference type="AlphaFoldDB" id="A0A947GMP3"/>
<dbReference type="Pfam" id="PF05860">
    <property type="entry name" value="TPS"/>
    <property type="match status" value="1"/>
</dbReference>
<accession>A0A947GMP3</accession>
<sequence>MVKASSKKIDVIDVNVPTQLEQLKGSVNLWQHVGLALLTGSYWIAPVWAQQVTPTPGAGDTDTVINNLGPVIAITEGTVRANSTDAALFHSFDTFSPATTHVIFDLRDSQNTVATEAVNVVVGRVTGNQTSFIDGDLAILQDRGTPSPDLFLINPNGITFGANAGLFLPGSFIASTADSVVFQGGLAFSAIDPAAAPLLTITAPVGLQLGTNPGNILNQSEFGLDIAPEQTLGFVGGDITFDAGEIFAAEGRVELFAAADALVPISSDNQLTLGHQPTVNEWRDITLRNDAQIRNDGDGGGAIQIQGRRISLQSGARIRVENESESGDIAGDIVIYGSEQVDIDGESSRRFTQIQSQVEDNTTAGSDGSNILIVTDRLLTLNGGTIEAETEGAGNGGDITITANYVEVSGVSPITDQFSLLETEVDDDATGHAGNLTIITGTLLVDDGALLVAESESFGDAGDLTIRATEDVIFRGNDVDGFSSQVNTESDASGNGGDLTIQANRLFLQDGAILDVDAEASGNAGNVNIQATLISLSGVAGRGNGSGISVEVDDTATALAQGGNITLNTEKLEMSDGAFIDSRTLADGDAGNIVINAHVAELNGAVESPDGDVTTINAGVVGNVAGDGGRIVLNVDTLNLIDGATITTATQGSGAGGSIDVNAQTISISGQSPSGVRSSLTAEVAARASGQGGQINVETEQLTLSQQGEITSSTAGLNDAGQVSLNVSGILALNSNSRINSGATATAVGDSGDIQIQANILNLTDALITSSNESNGGQAGNVKINTNQGLFSNRSQITATTASGDGGNLTLDIAKILVLRNNSLISTTAGQSSGGGNGGNLTITAPFVVAVPSENSDIVANAFAGKGGNINIATQNLLGLEFRSVLTPESDITVSSQVGIDGIVTINQLVVNPESGLVTLPESLADPSNQITQGCSASGGNQFIVSGRGGVATNPTSTVNHNLTWADTRDLANFLTSTSSTPDQASTINHGSEQLAEATTWQINEVGQVKFTGAQVPPNQAYATCSHPPS</sequence>
<name>A0A947GMP3_9CYAN</name>
<dbReference type="EMBL" id="JADOES010000014">
    <property type="protein sequence ID" value="MBT9315641.1"/>
    <property type="molecule type" value="Genomic_DNA"/>
</dbReference>
<evidence type="ECO:0000313" key="2">
    <source>
        <dbReference type="EMBL" id="MBT9315641.1"/>
    </source>
</evidence>
<dbReference type="InterPro" id="IPR012334">
    <property type="entry name" value="Pectin_lyas_fold"/>
</dbReference>
<proteinExistence type="predicted"/>
<protein>
    <submittedName>
        <fullName evidence="2">S-layer family protein</fullName>
    </submittedName>
</protein>
<dbReference type="InterPro" id="IPR011050">
    <property type="entry name" value="Pectin_lyase_fold/virulence"/>
</dbReference>
<evidence type="ECO:0000259" key="1">
    <source>
        <dbReference type="Pfam" id="PF05860"/>
    </source>
</evidence>
<organism evidence="2 3">
    <name type="scientific">Leptothoe spongobia TAU-MAC 1115</name>
    <dbReference type="NCBI Taxonomy" id="1967444"/>
    <lineage>
        <taxon>Bacteria</taxon>
        <taxon>Bacillati</taxon>
        <taxon>Cyanobacteriota</taxon>
        <taxon>Cyanophyceae</taxon>
        <taxon>Nodosilineales</taxon>
        <taxon>Cymatolegaceae</taxon>
        <taxon>Leptothoe</taxon>
        <taxon>Leptothoe spongobia</taxon>
    </lineage>
</organism>
<dbReference type="SUPFAM" id="SSF51126">
    <property type="entry name" value="Pectin lyase-like"/>
    <property type="match status" value="3"/>
</dbReference>
<keyword evidence="3" id="KW-1185">Reference proteome</keyword>
<feature type="domain" description="Filamentous haemagglutinin FhaB/tRNA nuclease CdiA-like TPS" evidence="1">
    <location>
        <begin position="51"/>
        <end position="305"/>
    </location>
</feature>